<dbReference type="AlphaFoldDB" id="A0A1N7NWF9"/>
<dbReference type="InterPro" id="IPR019853">
    <property type="entry name" value="GldB-like"/>
</dbReference>
<dbReference type="GO" id="GO:0008233">
    <property type="term" value="F:peptidase activity"/>
    <property type="evidence" value="ECO:0007669"/>
    <property type="project" value="UniProtKB-KW"/>
</dbReference>
<accession>A0A1N7NWF9</accession>
<dbReference type="Proteomes" id="UP000186026">
    <property type="component" value="Unassembled WGS sequence"/>
</dbReference>
<keyword evidence="1" id="KW-0732">Signal</keyword>
<dbReference type="GO" id="GO:0006508">
    <property type="term" value="P:proteolysis"/>
    <property type="evidence" value="ECO:0007669"/>
    <property type="project" value="UniProtKB-KW"/>
</dbReference>
<evidence type="ECO:0000313" key="2">
    <source>
        <dbReference type="EMBL" id="SIT02632.1"/>
    </source>
</evidence>
<dbReference type="RefSeq" id="WP_076502174.1">
    <property type="nucleotide sequence ID" value="NZ_FTOP01000012.1"/>
</dbReference>
<protein>
    <submittedName>
        <fullName evidence="2">Predicted Zn-dependent protease</fullName>
    </submittedName>
</protein>
<gene>
    <name evidence="2" type="ORF">SAMN05421761_11229</name>
</gene>
<dbReference type="STRING" id="529505.SAMN05421761_11229"/>
<sequence length="313" mass="36174">MKKLHLLILFLSISGFANSQDKQIIETIDIENFWRAFDKLSNASSKKDSISIIQTEYIDNSTEFFKEFIKVRNFNAEEYNTLIAKYPRFWNSIRPETENVQNRKYDVEQLLDKYEKEIPNFKRPNVCFAIGCLRTGGTVSKNLILIGTEIAASTPDTEKSELSGWLKSVIGTFGDIESMVSHETVHTQQKKGRLSDLVDHTLNEGVADFLSEKISGLTINKVAYKYGSENDCFLRKEFLADYSKNKTDISNWLYNGSRSKDRPADLGYYIGYRIAEEYYYKSTNKKKAVGDLLNRKNYKKIFKKSEYLRKSCS</sequence>
<evidence type="ECO:0000256" key="1">
    <source>
        <dbReference type="SAM" id="SignalP"/>
    </source>
</evidence>
<dbReference type="OrthoDB" id="6402335at2"/>
<proteinExistence type="predicted"/>
<dbReference type="Pfam" id="PF25594">
    <property type="entry name" value="GldB_lipo"/>
    <property type="match status" value="1"/>
</dbReference>
<feature type="chain" id="PRO_5012003706" evidence="1">
    <location>
        <begin position="20"/>
        <end position="313"/>
    </location>
</feature>
<reference evidence="3" key="1">
    <citation type="submission" date="2017-01" db="EMBL/GenBank/DDBJ databases">
        <authorList>
            <person name="Varghese N."/>
            <person name="Submissions S."/>
        </authorList>
    </citation>
    <scope>NUCLEOTIDE SEQUENCE [LARGE SCALE GENOMIC DNA]</scope>
    <source>
        <strain evidence="3">DSM 46698</strain>
    </source>
</reference>
<keyword evidence="2" id="KW-0645">Protease</keyword>
<name>A0A1N7NWF9_9BACT</name>
<keyword evidence="3" id="KW-1185">Reference proteome</keyword>
<organism evidence="2 3">
    <name type="scientific">Belliella pelovolcani</name>
    <dbReference type="NCBI Taxonomy" id="529505"/>
    <lineage>
        <taxon>Bacteria</taxon>
        <taxon>Pseudomonadati</taxon>
        <taxon>Bacteroidota</taxon>
        <taxon>Cytophagia</taxon>
        <taxon>Cytophagales</taxon>
        <taxon>Cyclobacteriaceae</taxon>
        <taxon>Belliella</taxon>
    </lineage>
</organism>
<feature type="signal peptide" evidence="1">
    <location>
        <begin position="1"/>
        <end position="19"/>
    </location>
</feature>
<dbReference type="EMBL" id="FTOP01000012">
    <property type="protein sequence ID" value="SIT02632.1"/>
    <property type="molecule type" value="Genomic_DNA"/>
</dbReference>
<evidence type="ECO:0000313" key="3">
    <source>
        <dbReference type="Proteomes" id="UP000186026"/>
    </source>
</evidence>
<keyword evidence="2" id="KW-0378">Hydrolase</keyword>